<evidence type="ECO:0000256" key="12">
    <source>
        <dbReference type="PIRSR" id="PIRSR001549-1"/>
    </source>
</evidence>
<dbReference type="STRING" id="1925591.BI308_07695"/>
<keyword evidence="4 11" id="KW-0963">Cytoplasm</keyword>
<proteinExistence type="inferred from homology"/>
<dbReference type="PANTHER" id="PTHR43707:SF1">
    <property type="entry name" value="HISTIDINE--TRNA LIGASE, MITOCHONDRIAL-RELATED"/>
    <property type="match status" value="1"/>
</dbReference>
<dbReference type="InterPro" id="IPR004516">
    <property type="entry name" value="HisRS/HisZ"/>
</dbReference>
<dbReference type="Gene3D" id="3.30.930.10">
    <property type="entry name" value="Bira Bifunctional Protein, Domain 2"/>
    <property type="match status" value="1"/>
</dbReference>
<dbReference type="InterPro" id="IPR006195">
    <property type="entry name" value="aa-tRNA-synth_II"/>
</dbReference>
<keyword evidence="8 11" id="KW-0648">Protein biosynthesis</keyword>
<evidence type="ECO:0000256" key="8">
    <source>
        <dbReference type="ARBA" id="ARBA00022917"/>
    </source>
</evidence>
<dbReference type="PROSITE" id="PS50862">
    <property type="entry name" value="AA_TRNA_LIGASE_II"/>
    <property type="match status" value="1"/>
</dbReference>
<dbReference type="InterPro" id="IPR033656">
    <property type="entry name" value="HisRS_anticodon"/>
</dbReference>
<dbReference type="GO" id="GO:0004821">
    <property type="term" value="F:histidine-tRNA ligase activity"/>
    <property type="evidence" value="ECO:0007669"/>
    <property type="project" value="UniProtKB-UniRule"/>
</dbReference>
<evidence type="ECO:0000256" key="2">
    <source>
        <dbReference type="ARBA" id="ARBA00008226"/>
    </source>
</evidence>
<reference evidence="14" key="1">
    <citation type="submission" date="2016-10" db="EMBL/GenBank/DDBJ databases">
        <title>CRISPR-Cas defence system in Roseofilum reptotaenium: evidence of a bacteriophage-cyanobacterium arms race in the coral black band disease.</title>
        <authorList>
            <person name="Buerger P."/>
            <person name="Wood-Charlson E.M."/>
            <person name="Weynberg K.D."/>
            <person name="Willis B."/>
            <person name="Van Oppen M.J."/>
        </authorList>
    </citation>
    <scope>NUCLEOTIDE SEQUENCE [LARGE SCALE GENOMIC DNA]</scope>
    <source>
        <strain evidence="14">AO1-A</strain>
    </source>
</reference>
<evidence type="ECO:0000256" key="11">
    <source>
        <dbReference type="HAMAP-Rule" id="MF_00127"/>
    </source>
</evidence>
<evidence type="ECO:0000256" key="6">
    <source>
        <dbReference type="ARBA" id="ARBA00022741"/>
    </source>
</evidence>
<keyword evidence="6 11" id="KW-0547">Nucleotide-binding</keyword>
<dbReference type="SUPFAM" id="SSF52954">
    <property type="entry name" value="Class II aaRS ABD-related"/>
    <property type="match status" value="1"/>
</dbReference>
<feature type="binding site" evidence="12">
    <location>
        <position position="257"/>
    </location>
    <ligand>
        <name>L-histidine</name>
        <dbReference type="ChEBI" id="CHEBI:57595"/>
    </ligand>
</feature>
<protein>
    <recommendedName>
        <fullName evidence="11">Histidine--tRNA ligase</fullName>
        <ecNumber evidence="11">6.1.1.21</ecNumber>
    </recommendedName>
    <alternativeName>
        <fullName evidence="11">Histidyl-tRNA synthetase</fullName>
        <shortName evidence="11">HisRS</shortName>
    </alternativeName>
</protein>
<comment type="similarity">
    <text evidence="2 11">Belongs to the class-II aminoacyl-tRNA synthetase family.</text>
</comment>
<dbReference type="NCBIfam" id="TIGR00442">
    <property type="entry name" value="hisS"/>
    <property type="match status" value="1"/>
</dbReference>
<dbReference type="Pfam" id="PF13393">
    <property type="entry name" value="tRNA-synt_His"/>
    <property type="match status" value="1"/>
</dbReference>
<evidence type="ECO:0000256" key="4">
    <source>
        <dbReference type="ARBA" id="ARBA00022490"/>
    </source>
</evidence>
<dbReference type="GO" id="GO:0005737">
    <property type="term" value="C:cytoplasm"/>
    <property type="evidence" value="ECO:0007669"/>
    <property type="project" value="UniProtKB-SubCell"/>
</dbReference>
<evidence type="ECO:0000256" key="5">
    <source>
        <dbReference type="ARBA" id="ARBA00022598"/>
    </source>
</evidence>
<evidence type="ECO:0000256" key="1">
    <source>
        <dbReference type="ARBA" id="ARBA00004496"/>
    </source>
</evidence>
<evidence type="ECO:0000256" key="9">
    <source>
        <dbReference type="ARBA" id="ARBA00023146"/>
    </source>
</evidence>
<evidence type="ECO:0000256" key="3">
    <source>
        <dbReference type="ARBA" id="ARBA00011738"/>
    </source>
</evidence>
<evidence type="ECO:0000256" key="10">
    <source>
        <dbReference type="ARBA" id="ARBA00047639"/>
    </source>
</evidence>
<dbReference type="InterPro" id="IPR036621">
    <property type="entry name" value="Anticodon-bd_dom_sf"/>
</dbReference>
<dbReference type="Pfam" id="PF03129">
    <property type="entry name" value="HGTP_anticodon"/>
    <property type="match status" value="1"/>
</dbReference>
<feature type="binding site" evidence="12">
    <location>
        <begin position="261"/>
        <end position="262"/>
    </location>
    <ligand>
        <name>L-histidine</name>
        <dbReference type="ChEBI" id="CHEBI:57595"/>
    </ligand>
</feature>
<comment type="caution">
    <text evidence="14">The sequence shown here is derived from an EMBL/GenBank/DDBJ whole genome shotgun (WGS) entry which is preliminary data.</text>
</comment>
<dbReference type="InterPro" id="IPR041715">
    <property type="entry name" value="HisRS-like_core"/>
</dbReference>
<dbReference type="EMBL" id="MLAW01000010">
    <property type="protein sequence ID" value="OJJ26068.1"/>
    <property type="molecule type" value="Genomic_DNA"/>
</dbReference>
<dbReference type="HAMAP" id="MF_00127">
    <property type="entry name" value="His_tRNA_synth"/>
    <property type="match status" value="1"/>
</dbReference>
<evidence type="ECO:0000256" key="7">
    <source>
        <dbReference type="ARBA" id="ARBA00022840"/>
    </source>
</evidence>
<keyword evidence="15" id="KW-1185">Reference proteome</keyword>
<dbReference type="CDD" id="cd00859">
    <property type="entry name" value="HisRS_anticodon"/>
    <property type="match status" value="1"/>
</dbReference>
<comment type="catalytic activity">
    <reaction evidence="10 11">
        <text>tRNA(His) + L-histidine + ATP = L-histidyl-tRNA(His) + AMP + diphosphate + H(+)</text>
        <dbReference type="Rhea" id="RHEA:17313"/>
        <dbReference type="Rhea" id="RHEA-COMP:9665"/>
        <dbReference type="Rhea" id="RHEA-COMP:9689"/>
        <dbReference type="ChEBI" id="CHEBI:15378"/>
        <dbReference type="ChEBI" id="CHEBI:30616"/>
        <dbReference type="ChEBI" id="CHEBI:33019"/>
        <dbReference type="ChEBI" id="CHEBI:57595"/>
        <dbReference type="ChEBI" id="CHEBI:78442"/>
        <dbReference type="ChEBI" id="CHEBI:78527"/>
        <dbReference type="ChEBI" id="CHEBI:456215"/>
        <dbReference type="EC" id="6.1.1.21"/>
    </reaction>
</comment>
<feature type="domain" description="Aminoacyl-transfer RNA synthetases class-II family profile" evidence="13">
    <location>
        <begin position="1"/>
        <end position="314"/>
    </location>
</feature>
<keyword evidence="7 11" id="KW-0067">ATP-binding</keyword>
<dbReference type="Gene3D" id="3.40.50.800">
    <property type="entry name" value="Anticodon-binding domain"/>
    <property type="match status" value="1"/>
</dbReference>
<dbReference type="InterPro" id="IPR004154">
    <property type="entry name" value="Anticodon-bd"/>
</dbReference>
<dbReference type="PANTHER" id="PTHR43707">
    <property type="entry name" value="HISTIDYL-TRNA SYNTHETASE"/>
    <property type="match status" value="1"/>
</dbReference>
<dbReference type="FunFam" id="3.30.930.10:FF:000005">
    <property type="entry name" value="Histidine--tRNA ligase"/>
    <property type="match status" value="1"/>
</dbReference>
<gene>
    <name evidence="11" type="primary">hisS</name>
    <name evidence="14" type="ORF">BI308_07695</name>
</gene>
<dbReference type="AlphaFoldDB" id="A0A1L9QTS4"/>
<dbReference type="CDD" id="cd00773">
    <property type="entry name" value="HisRS-like_core"/>
    <property type="match status" value="1"/>
</dbReference>
<dbReference type="InterPro" id="IPR045864">
    <property type="entry name" value="aa-tRNA-synth_II/BPL/LPL"/>
</dbReference>
<feature type="binding site" evidence="12">
    <location>
        <position position="112"/>
    </location>
    <ligand>
        <name>L-histidine</name>
        <dbReference type="ChEBI" id="CHEBI:57595"/>
    </ligand>
</feature>
<name>A0A1L9QTS4_9CYAN</name>
<keyword evidence="9 11" id="KW-0030">Aminoacyl-tRNA synthetase</keyword>
<dbReference type="SUPFAM" id="SSF55681">
    <property type="entry name" value="Class II aaRS and biotin synthetases"/>
    <property type="match status" value="1"/>
</dbReference>
<evidence type="ECO:0000313" key="15">
    <source>
        <dbReference type="Proteomes" id="UP000183940"/>
    </source>
</evidence>
<dbReference type="GO" id="GO:0005524">
    <property type="term" value="F:ATP binding"/>
    <property type="evidence" value="ECO:0007669"/>
    <property type="project" value="UniProtKB-UniRule"/>
</dbReference>
<dbReference type="InterPro" id="IPR015807">
    <property type="entry name" value="His-tRNA-ligase"/>
</dbReference>
<evidence type="ECO:0000259" key="13">
    <source>
        <dbReference type="PROSITE" id="PS50862"/>
    </source>
</evidence>
<evidence type="ECO:0000313" key="14">
    <source>
        <dbReference type="EMBL" id="OJJ26068.1"/>
    </source>
</evidence>
<dbReference type="PIRSF" id="PIRSF001549">
    <property type="entry name" value="His-tRNA_synth"/>
    <property type="match status" value="1"/>
</dbReference>
<feature type="binding site" evidence="12">
    <location>
        <begin position="82"/>
        <end position="84"/>
    </location>
    <ligand>
        <name>L-histidine</name>
        <dbReference type="ChEBI" id="CHEBI:57595"/>
    </ligand>
</feature>
<comment type="subcellular location">
    <subcellularLocation>
        <location evidence="1 11">Cytoplasm</location>
    </subcellularLocation>
</comment>
<feature type="binding site" evidence="12">
    <location>
        <position position="130"/>
    </location>
    <ligand>
        <name>L-histidine</name>
        <dbReference type="ChEBI" id="CHEBI:57595"/>
    </ligand>
</feature>
<feature type="binding site" evidence="12">
    <location>
        <position position="126"/>
    </location>
    <ligand>
        <name>L-histidine</name>
        <dbReference type="ChEBI" id="CHEBI:57595"/>
    </ligand>
</feature>
<accession>A0A1L9QTS4</accession>
<organism evidence="14 15">
    <name type="scientific">Roseofilum reptotaenium AO1-A</name>
    <dbReference type="NCBI Taxonomy" id="1925591"/>
    <lineage>
        <taxon>Bacteria</taxon>
        <taxon>Bacillati</taxon>
        <taxon>Cyanobacteriota</taxon>
        <taxon>Cyanophyceae</taxon>
        <taxon>Desertifilales</taxon>
        <taxon>Desertifilaceae</taxon>
        <taxon>Roseofilum</taxon>
    </lineage>
</organism>
<sequence>MAQLQGIRGTRDILPDEVARWQWVEAIARKVLAQARYQEIRTPIFEQTELFARGIGEATDVVGKEMYTFTDRGDRSITLRPENTAGVVRSYIEHNLSSKGLQRLWYIGPMFRYERPQAGRQRQFHQLGLEAIGSADPRADAEVIAIATQILKSLGLKSLKLDLNSVGNREDRVQYRQALVDYLTPYKEELDADSQDRLNRNPLRILDSKDKRTQEIIQDAPSLLEYLGDFSRNHFGQVQTLLADLGIDYDINPRLVRGLDYYTHTAFEIQSDDLGAQATVCGGGRYDGLVTELGGKETPAVGWAMGLERLMILVEKLAQVPESTLDFYLISKGELAQRQSLKLAQGLREAGFSVELDLSGAALKKQIARGDKSGAIACLILGDREAEQQEVQLKWMSAKEQQTLEQSDLLNNTPYLRQQLDKHC</sequence>
<dbReference type="GO" id="GO:0006427">
    <property type="term" value="P:histidyl-tRNA aminoacylation"/>
    <property type="evidence" value="ECO:0007669"/>
    <property type="project" value="UniProtKB-UniRule"/>
</dbReference>
<dbReference type="Proteomes" id="UP000183940">
    <property type="component" value="Unassembled WGS sequence"/>
</dbReference>
<keyword evidence="5 11" id="KW-0436">Ligase</keyword>
<comment type="subunit">
    <text evidence="3 11">Homodimer.</text>
</comment>
<dbReference type="EC" id="6.1.1.21" evidence="11"/>